<dbReference type="EMBL" id="MRUL01000009">
    <property type="protein sequence ID" value="OON39452.1"/>
    <property type="molecule type" value="Genomic_DNA"/>
</dbReference>
<dbReference type="RefSeq" id="WP_078003385.1">
    <property type="nucleotide sequence ID" value="NZ_MRUL01000009.1"/>
</dbReference>
<name>A0A1S8YKJ1_9GAMM</name>
<keyword evidence="2" id="KW-1185">Reference proteome</keyword>
<proteinExistence type="predicted"/>
<sequence length="59" mass="6611">MRYAIIEAGAVVNIVEWDGNGDLFKNFNIIKVENILCGIGWAYKNKKFIAPPDESVLPD</sequence>
<reference evidence="1 2" key="1">
    <citation type="submission" date="2016-12" db="EMBL/GenBank/DDBJ databases">
        <title>Izhakiella australiana sp. nov. of genus Izhakiella isolated from Australian desert.</title>
        <authorList>
            <person name="Ji M."/>
        </authorList>
    </citation>
    <scope>NUCLEOTIDE SEQUENCE [LARGE SCALE GENOMIC DNA]</scope>
    <source>
        <strain evidence="1 2">D4N98</strain>
    </source>
</reference>
<dbReference type="Proteomes" id="UP000190667">
    <property type="component" value="Unassembled WGS sequence"/>
</dbReference>
<gene>
    <name evidence="1" type="ORF">BTJ39_14350</name>
</gene>
<dbReference type="AlphaFoldDB" id="A0A1S8YKJ1"/>
<organism evidence="1 2">
    <name type="scientific">Izhakiella australiensis</name>
    <dbReference type="NCBI Taxonomy" id="1926881"/>
    <lineage>
        <taxon>Bacteria</taxon>
        <taxon>Pseudomonadati</taxon>
        <taxon>Pseudomonadota</taxon>
        <taxon>Gammaproteobacteria</taxon>
        <taxon>Enterobacterales</taxon>
        <taxon>Erwiniaceae</taxon>
        <taxon>Izhakiella</taxon>
    </lineage>
</organism>
<dbReference type="OrthoDB" id="6638646at2"/>
<protein>
    <submittedName>
        <fullName evidence="1">Uncharacterized protein</fullName>
    </submittedName>
</protein>
<dbReference type="STRING" id="1926881.BTJ39_14350"/>
<comment type="caution">
    <text evidence="1">The sequence shown here is derived from an EMBL/GenBank/DDBJ whole genome shotgun (WGS) entry which is preliminary data.</text>
</comment>
<evidence type="ECO:0000313" key="2">
    <source>
        <dbReference type="Proteomes" id="UP000190667"/>
    </source>
</evidence>
<accession>A0A1S8YKJ1</accession>
<evidence type="ECO:0000313" key="1">
    <source>
        <dbReference type="EMBL" id="OON39452.1"/>
    </source>
</evidence>